<accession>A0A7J6URM4</accession>
<name>A0A7J6URM4_THATH</name>
<organism evidence="1 2">
    <name type="scientific">Thalictrum thalictroides</name>
    <name type="common">Rue-anemone</name>
    <name type="synonym">Anemone thalictroides</name>
    <dbReference type="NCBI Taxonomy" id="46969"/>
    <lineage>
        <taxon>Eukaryota</taxon>
        <taxon>Viridiplantae</taxon>
        <taxon>Streptophyta</taxon>
        <taxon>Embryophyta</taxon>
        <taxon>Tracheophyta</taxon>
        <taxon>Spermatophyta</taxon>
        <taxon>Magnoliopsida</taxon>
        <taxon>Ranunculales</taxon>
        <taxon>Ranunculaceae</taxon>
        <taxon>Thalictroideae</taxon>
        <taxon>Thalictrum</taxon>
    </lineage>
</organism>
<dbReference type="Proteomes" id="UP000554482">
    <property type="component" value="Unassembled WGS sequence"/>
</dbReference>
<evidence type="ECO:0000313" key="1">
    <source>
        <dbReference type="EMBL" id="KAF5175198.1"/>
    </source>
</evidence>
<protein>
    <submittedName>
        <fullName evidence="1">Uncharacterized protein</fullName>
    </submittedName>
</protein>
<comment type="caution">
    <text evidence="1">The sequence shown here is derived from an EMBL/GenBank/DDBJ whole genome shotgun (WGS) entry which is preliminary data.</text>
</comment>
<reference evidence="1 2" key="1">
    <citation type="submission" date="2020-06" db="EMBL/GenBank/DDBJ databases">
        <title>Transcriptomic and genomic resources for Thalictrum thalictroides and T. hernandezii: Facilitating candidate gene discovery in an emerging model plant lineage.</title>
        <authorList>
            <person name="Arias T."/>
            <person name="Riano-Pachon D.M."/>
            <person name="Di Stilio V.S."/>
        </authorList>
    </citation>
    <scope>NUCLEOTIDE SEQUENCE [LARGE SCALE GENOMIC DNA]</scope>
    <source>
        <strain evidence="2">cv. WT478/WT964</strain>
        <tissue evidence="1">Leaves</tissue>
    </source>
</reference>
<gene>
    <name evidence="1" type="ORF">FRX31_035215</name>
</gene>
<evidence type="ECO:0000313" key="2">
    <source>
        <dbReference type="Proteomes" id="UP000554482"/>
    </source>
</evidence>
<proteinExistence type="predicted"/>
<dbReference type="AlphaFoldDB" id="A0A7J6URM4"/>
<keyword evidence="2" id="KW-1185">Reference proteome</keyword>
<sequence length="89" mass="9416">MAYDMRSVLAVRRMINLRHSPGIGQQNHLTRVVLLSLACTSCPLFQAEYRCSGSPNPYPGPAGGANGALVGDAHGSLMVGMSCGLLMRL</sequence>
<dbReference type="EMBL" id="JABWDY010044348">
    <property type="protein sequence ID" value="KAF5175198.1"/>
    <property type="molecule type" value="Genomic_DNA"/>
</dbReference>